<keyword evidence="3 11" id="KW-0732">Signal</keyword>
<evidence type="ECO:0000256" key="10">
    <source>
        <dbReference type="SAM" id="Phobius"/>
    </source>
</evidence>
<feature type="compositionally biased region" description="Pro residues" evidence="9">
    <location>
        <begin position="1319"/>
        <end position="1329"/>
    </location>
</feature>
<dbReference type="Gene3D" id="2.30.30.40">
    <property type="entry name" value="SH3 Domains"/>
    <property type="match status" value="1"/>
</dbReference>
<evidence type="ECO:0000256" key="7">
    <source>
        <dbReference type="PROSITE-ProRule" id="PRU00192"/>
    </source>
</evidence>
<dbReference type="InterPro" id="IPR035555">
    <property type="entry name" value="MIA2_SH3"/>
</dbReference>
<keyword evidence="10" id="KW-0812">Transmembrane</keyword>
<protein>
    <submittedName>
        <fullName evidence="14">Melanoma inhibitory activity protein 2 isoform X4</fullName>
    </submittedName>
</protein>
<dbReference type="CDD" id="cd11892">
    <property type="entry name" value="SH3_MIA2"/>
    <property type="match status" value="1"/>
</dbReference>
<feature type="compositionally biased region" description="Basic and acidic residues" evidence="9">
    <location>
        <begin position="1241"/>
        <end position="1251"/>
    </location>
</feature>
<feature type="compositionally biased region" description="Low complexity" evidence="9">
    <location>
        <begin position="1121"/>
        <end position="1132"/>
    </location>
</feature>
<dbReference type="Pfam" id="PF07653">
    <property type="entry name" value="SH3_2"/>
    <property type="match status" value="1"/>
</dbReference>
<accession>A0ABM4R7R0</accession>
<feature type="compositionally biased region" description="Basic and acidic residues" evidence="9">
    <location>
        <begin position="1375"/>
        <end position="1385"/>
    </location>
</feature>
<keyword evidence="4" id="KW-0256">Endoplasmic reticulum</keyword>
<dbReference type="InterPro" id="IPR001452">
    <property type="entry name" value="SH3_domain"/>
</dbReference>
<feature type="transmembrane region" description="Helical" evidence="10">
    <location>
        <begin position="646"/>
        <end position="667"/>
    </location>
</feature>
<keyword evidence="10" id="KW-0472">Membrane</keyword>
<evidence type="ECO:0000256" key="8">
    <source>
        <dbReference type="SAM" id="Coils"/>
    </source>
</evidence>
<feature type="region of interest" description="Disordered" evidence="9">
    <location>
        <begin position="332"/>
        <end position="353"/>
    </location>
</feature>
<keyword evidence="2 7" id="KW-0728">SH3 domain</keyword>
<sequence length="1385" mass="158401">MADLKIHRIFLLVISLTKCLESTKLLADFKKCGDLECEALISRVFAIRDYRGPDCRYLNFTKGEEISVYVKLSGKREDLWAGSKGKDFGYFPRDAVQIEEVFISEEVQIPTKESDFFCLLGISYIFENQASELNSDNSENMYPYEEDNDLKSSVYESDFQIEPGFYSTSESSLFEDRFPASEAPEDIRSTSELEDWEAETESMEQYLIPEEDHVPPSSAVPEVKGWFGFGEDQAEEKPFESVTEPQEESSFLSRQIAVEDGNDQEELNSGEPQTEHKQELELEFDSVPKEQSELLVSELEHILNPQDTGWFGGGFTSYLGFGGEDTELELSSKESNPLLEDVPSSISSEEEPTVPCTEILTEKEDVITNESSILRPSWFDFGFAMLGFTYANEDKMISDDGKNEEGGEEDKHRHPSTSEFDPDKEQEIKLIKVTETENQVGKERVLEKTEDSDTVPYFKKLLYNFDNRWRFQNTPKEMELTFPKQTLDESNVGENDKTEEFSAEKYPTDNIEDMLKSGYSQPDMDSEIEFPMRIIEEAHFKTLSSENSDEKLKISLDTERPTQVEMDTSMENTLSNSQILSTDYSLSSQNYIAKKEDASWRQLLEYLFQIDVYDFLNSAFSPIVILIEGAVAALPEDMRQSNLYGFPWELVICATIVGFFAVLLFLWRSFQSVRSRLYVGREKKLAIELSTLIEEKCKLLEKFSIVQKEYESLESSLKDASYEKESTEAQSLEAFYEKLTESKSELEDEILILEKELKEEKSKHSKQDELAKTTFKIFQMNEERLKIAIKDALSENSQLQESQKQLLQEAEEWREQVNELNKQRITFEDSKVHVEQVLCDKENQIKSLTERLRKMKDWTAVLGEEIADDDNLEWEMKSDSENDAHLDNQPKGALKKLIHAAKLRASLKTLEGERNQIYTQLSEVDKTKEELTECIKNLQTEQASLQSENTQFENETQKLQQKLKVMTELYQENEMILHRKLTMEENYRLEKEEKLSKADEKINHAAEELETYRKRAKDLEEELERTIHSYQGQIISHEKKAHDNWLAARTAERNLNDLRKENAHNRQKLTETEFKIELLEKDPYALDVPNTAFGREHSPYGPSPLGRPSPEMRAFLSPPTLLEGPLRLSPLLPGGGGRGSRGPGNPLDHPITNERGESNSDRLTDPHRASSDTGSLSPPWEQDRRMMIPPSGQPYPDPVLLPQRQDRFYSNSGRLSGPAELRSFNMPSLDKTDGPVSSEMESSRNESKDDLGNLNVPDSSLPIENEATGPGFVPPPRPPVRVPLFPMDTRGPFIRRGPPFPPPPPGSMYGGPRDYFPPRDFPGPPPPPFAMRNVYPPRGFPHYLPPRAGFFPPPPHPESRSEFPSGLVPPSNEPTTEHPEPPQEP</sequence>
<evidence type="ECO:0000256" key="3">
    <source>
        <dbReference type="ARBA" id="ARBA00022729"/>
    </source>
</evidence>
<evidence type="ECO:0000313" key="13">
    <source>
        <dbReference type="Proteomes" id="UP001652663"/>
    </source>
</evidence>
<feature type="signal peptide" evidence="11">
    <location>
        <begin position="1"/>
        <end position="22"/>
    </location>
</feature>
<dbReference type="Proteomes" id="UP001652663">
    <property type="component" value="Chromosome 21"/>
</dbReference>
<dbReference type="InterPro" id="IPR051500">
    <property type="entry name" value="cTAGE_MIA/OTOR"/>
</dbReference>
<dbReference type="PANTHER" id="PTHR23158:SF38">
    <property type="entry name" value="MELANOMA INHIBITORY ACTIVITY PROTEIN 2"/>
    <property type="match status" value="1"/>
</dbReference>
<feature type="compositionally biased region" description="Basic and acidic residues" evidence="9">
    <location>
        <begin position="397"/>
        <end position="412"/>
    </location>
</feature>
<feature type="compositionally biased region" description="Basic and acidic residues" evidence="9">
    <location>
        <begin position="1151"/>
        <end position="1170"/>
    </location>
</feature>
<feature type="chain" id="PRO_5046219986" evidence="11">
    <location>
        <begin position="23"/>
        <end position="1385"/>
    </location>
</feature>
<feature type="region of interest" description="Disordered" evidence="9">
    <location>
        <begin position="1089"/>
        <end position="1330"/>
    </location>
</feature>
<organism evidence="13 14">
    <name type="scientific">Bos indicus</name>
    <name type="common">Zebu</name>
    <dbReference type="NCBI Taxonomy" id="9915"/>
    <lineage>
        <taxon>Eukaryota</taxon>
        <taxon>Metazoa</taxon>
        <taxon>Chordata</taxon>
        <taxon>Craniata</taxon>
        <taxon>Vertebrata</taxon>
        <taxon>Euteleostomi</taxon>
        <taxon>Mammalia</taxon>
        <taxon>Eutheria</taxon>
        <taxon>Laurasiatheria</taxon>
        <taxon>Artiodactyla</taxon>
        <taxon>Ruminantia</taxon>
        <taxon>Pecora</taxon>
        <taxon>Bovidae</taxon>
        <taxon>Bovinae</taxon>
        <taxon>Bos</taxon>
    </lineage>
</organism>
<evidence type="ECO:0000256" key="1">
    <source>
        <dbReference type="ARBA" id="ARBA00004389"/>
    </source>
</evidence>
<feature type="coiled-coil region" evidence="8">
    <location>
        <begin position="921"/>
        <end position="1068"/>
    </location>
</feature>
<feature type="compositionally biased region" description="Pro residues" evidence="9">
    <location>
        <begin position="1272"/>
        <end position="1281"/>
    </location>
</feature>
<evidence type="ECO:0000256" key="11">
    <source>
        <dbReference type="SAM" id="SignalP"/>
    </source>
</evidence>
<evidence type="ECO:0000259" key="12">
    <source>
        <dbReference type="PROSITE" id="PS50002"/>
    </source>
</evidence>
<reference evidence="14" key="1">
    <citation type="submission" date="2025-08" db="UniProtKB">
        <authorList>
            <consortium name="RefSeq"/>
        </authorList>
    </citation>
    <scope>IDENTIFICATION</scope>
    <source>
        <tissue evidence="14">Blood</tissue>
    </source>
</reference>
<name>A0ABM4R7R0_BOSIN</name>
<feature type="coiled-coil region" evidence="8">
    <location>
        <begin position="710"/>
        <end position="830"/>
    </location>
</feature>
<feature type="domain" description="SH3" evidence="12">
    <location>
        <begin position="39"/>
        <end position="101"/>
    </location>
</feature>
<evidence type="ECO:0000256" key="9">
    <source>
        <dbReference type="SAM" id="MobiDB-lite"/>
    </source>
</evidence>
<keyword evidence="6" id="KW-0325">Glycoprotein</keyword>
<evidence type="ECO:0000256" key="6">
    <source>
        <dbReference type="ARBA" id="ARBA00023180"/>
    </source>
</evidence>
<evidence type="ECO:0000256" key="2">
    <source>
        <dbReference type="ARBA" id="ARBA00022443"/>
    </source>
</evidence>
<feature type="region of interest" description="Disordered" evidence="9">
    <location>
        <begin position="1346"/>
        <end position="1385"/>
    </location>
</feature>
<evidence type="ECO:0000256" key="4">
    <source>
        <dbReference type="ARBA" id="ARBA00022824"/>
    </source>
</evidence>
<proteinExistence type="predicted"/>
<feature type="region of interest" description="Disordered" evidence="9">
    <location>
        <begin position="397"/>
        <end position="425"/>
    </location>
</feature>
<dbReference type="PROSITE" id="PS50002">
    <property type="entry name" value="SH3"/>
    <property type="match status" value="1"/>
</dbReference>
<dbReference type="InterPro" id="IPR036028">
    <property type="entry name" value="SH3-like_dom_sf"/>
</dbReference>
<comment type="subcellular location">
    <subcellularLocation>
        <location evidence="1">Endoplasmic reticulum membrane</location>
        <topology evidence="1">Single-pass membrane protein</topology>
    </subcellularLocation>
</comment>
<feature type="compositionally biased region" description="Low complexity" evidence="9">
    <location>
        <begin position="1282"/>
        <end position="1297"/>
    </location>
</feature>
<keyword evidence="5 8" id="KW-0175">Coiled coil</keyword>
<evidence type="ECO:0000313" key="14">
    <source>
        <dbReference type="RefSeq" id="XP_070631593.1"/>
    </source>
</evidence>
<keyword evidence="10" id="KW-1133">Transmembrane helix</keyword>
<dbReference type="GeneID" id="109575381"/>
<evidence type="ECO:0000256" key="5">
    <source>
        <dbReference type="ARBA" id="ARBA00023054"/>
    </source>
</evidence>
<dbReference type="PANTHER" id="PTHR23158">
    <property type="entry name" value="MELANOMA INHIBITORY ACTIVITY-RELATED"/>
    <property type="match status" value="1"/>
</dbReference>
<feature type="compositionally biased region" description="Gly residues" evidence="9">
    <location>
        <begin position="1133"/>
        <end position="1142"/>
    </location>
</feature>
<dbReference type="RefSeq" id="XP_070631593.1">
    <property type="nucleotide sequence ID" value="XM_070775492.1"/>
</dbReference>
<dbReference type="SUPFAM" id="SSF50044">
    <property type="entry name" value="SH3-domain"/>
    <property type="match status" value="1"/>
</dbReference>
<feature type="compositionally biased region" description="Low complexity" evidence="9">
    <location>
        <begin position="1362"/>
        <end position="1374"/>
    </location>
</feature>
<feature type="transmembrane region" description="Helical" evidence="10">
    <location>
        <begin position="615"/>
        <end position="634"/>
    </location>
</feature>
<keyword evidence="13" id="KW-1185">Reference proteome</keyword>
<gene>
    <name evidence="14" type="primary">MIA2</name>
</gene>